<dbReference type="GO" id="GO:0022857">
    <property type="term" value="F:transmembrane transporter activity"/>
    <property type="evidence" value="ECO:0007669"/>
    <property type="project" value="InterPro"/>
</dbReference>
<comment type="subcellular location">
    <subcellularLocation>
        <location evidence="1">Membrane</location>
        <topology evidence="1">Multi-pass membrane protein</topology>
    </subcellularLocation>
</comment>
<dbReference type="PANTHER" id="PTHR23502:SF30">
    <property type="entry name" value="TRANSPORTER, PUTATIVE (AFU_ORTHOLOGUE AFUA_8G04702)-RELATED"/>
    <property type="match status" value="1"/>
</dbReference>
<keyword evidence="3 6" id="KW-1133">Transmembrane helix</keyword>
<dbReference type="PANTHER" id="PTHR23502">
    <property type="entry name" value="MAJOR FACILITATOR SUPERFAMILY"/>
    <property type="match status" value="1"/>
</dbReference>
<evidence type="ECO:0000256" key="6">
    <source>
        <dbReference type="SAM" id="Phobius"/>
    </source>
</evidence>
<feature type="transmembrane region" description="Helical" evidence="6">
    <location>
        <begin position="358"/>
        <end position="381"/>
    </location>
</feature>
<feature type="transmembrane region" description="Helical" evidence="6">
    <location>
        <begin position="184"/>
        <end position="208"/>
    </location>
</feature>
<organism evidence="7 8">
    <name type="scientific">Penicillium steckii</name>
    <dbReference type="NCBI Taxonomy" id="303698"/>
    <lineage>
        <taxon>Eukaryota</taxon>
        <taxon>Fungi</taxon>
        <taxon>Dikarya</taxon>
        <taxon>Ascomycota</taxon>
        <taxon>Pezizomycotina</taxon>
        <taxon>Eurotiomycetes</taxon>
        <taxon>Eurotiomycetidae</taxon>
        <taxon>Eurotiales</taxon>
        <taxon>Aspergillaceae</taxon>
        <taxon>Penicillium</taxon>
    </lineage>
</organism>
<keyword evidence="8" id="KW-1185">Reference proteome</keyword>
<feature type="region of interest" description="Disordered" evidence="5">
    <location>
        <begin position="243"/>
        <end position="272"/>
    </location>
</feature>
<dbReference type="InterPro" id="IPR036259">
    <property type="entry name" value="MFS_trans_sf"/>
</dbReference>
<dbReference type="Gene3D" id="1.20.1250.20">
    <property type="entry name" value="MFS general substrate transporter like domains"/>
    <property type="match status" value="1"/>
</dbReference>
<keyword evidence="4 6" id="KW-0472">Membrane</keyword>
<reference evidence="8" key="1">
    <citation type="journal article" date="2017" name="Nat. Microbiol.">
        <title>Global analysis of biosynthetic gene clusters reveals vast potential of secondary metabolite production in Penicillium species.</title>
        <authorList>
            <person name="Nielsen J.C."/>
            <person name="Grijseels S."/>
            <person name="Prigent S."/>
            <person name="Ji B."/>
            <person name="Dainat J."/>
            <person name="Nielsen K.F."/>
            <person name="Frisvad J.C."/>
            <person name="Workman M."/>
            <person name="Nielsen J."/>
        </authorList>
    </citation>
    <scope>NUCLEOTIDE SEQUENCE [LARGE SCALE GENOMIC DNA]</scope>
    <source>
        <strain evidence="8">IBT 24891</strain>
    </source>
</reference>
<feature type="transmembrane region" description="Helical" evidence="6">
    <location>
        <begin position="467"/>
        <end position="485"/>
    </location>
</feature>
<gene>
    <name evidence="7" type="ORF">PENSTE_c031G07131</name>
</gene>
<dbReference type="AlphaFoldDB" id="A0A1V6SLL9"/>
<feature type="compositionally biased region" description="Polar residues" evidence="5">
    <location>
        <begin position="254"/>
        <end position="263"/>
    </location>
</feature>
<dbReference type="GO" id="GO:0005886">
    <property type="term" value="C:plasma membrane"/>
    <property type="evidence" value="ECO:0007669"/>
    <property type="project" value="TreeGrafter"/>
</dbReference>
<feature type="transmembrane region" description="Helical" evidence="6">
    <location>
        <begin position="58"/>
        <end position="78"/>
    </location>
</feature>
<evidence type="ECO:0000256" key="4">
    <source>
        <dbReference type="ARBA" id="ARBA00023136"/>
    </source>
</evidence>
<feature type="transmembrane region" description="Helical" evidence="6">
    <location>
        <begin position="149"/>
        <end position="172"/>
    </location>
</feature>
<keyword evidence="2 6" id="KW-0812">Transmembrane</keyword>
<feature type="transmembrane region" description="Helical" evidence="6">
    <location>
        <begin position="497"/>
        <end position="517"/>
    </location>
</feature>
<accession>A0A1V6SLL9</accession>
<dbReference type="EMBL" id="MLKD01000031">
    <property type="protein sequence ID" value="OQE14947.1"/>
    <property type="molecule type" value="Genomic_DNA"/>
</dbReference>
<dbReference type="Pfam" id="PF07690">
    <property type="entry name" value="MFS_1"/>
    <property type="match status" value="1"/>
</dbReference>
<protein>
    <recommendedName>
        <fullName evidence="9">Major facilitator superfamily (MFS) profile domain-containing protein</fullName>
    </recommendedName>
</protein>
<evidence type="ECO:0000313" key="7">
    <source>
        <dbReference type="EMBL" id="OQE14947.1"/>
    </source>
</evidence>
<feature type="transmembrane region" description="Helical" evidence="6">
    <location>
        <begin position="124"/>
        <end position="143"/>
    </location>
</feature>
<evidence type="ECO:0008006" key="9">
    <source>
        <dbReference type="Google" id="ProtNLM"/>
    </source>
</evidence>
<dbReference type="STRING" id="303698.A0A1V6SLL9"/>
<dbReference type="InterPro" id="IPR011701">
    <property type="entry name" value="MFS"/>
</dbReference>
<dbReference type="OrthoDB" id="5215911at2759"/>
<evidence type="ECO:0000256" key="3">
    <source>
        <dbReference type="ARBA" id="ARBA00022989"/>
    </source>
</evidence>
<dbReference type="SUPFAM" id="SSF103473">
    <property type="entry name" value="MFS general substrate transporter"/>
    <property type="match status" value="1"/>
</dbReference>
<feature type="transmembrane region" description="Helical" evidence="6">
    <location>
        <begin position="314"/>
        <end position="338"/>
    </location>
</feature>
<dbReference type="Proteomes" id="UP000191285">
    <property type="component" value="Unassembled WGS sequence"/>
</dbReference>
<name>A0A1V6SLL9_9EURO</name>
<feature type="transmembrane region" description="Helical" evidence="6">
    <location>
        <begin position="402"/>
        <end position="421"/>
    </location>
</feature>
<feature type="transmembrane region" description="Helical" evidence="6">
    <location>
        <begin position="98"/>
        <end position="117"/>
    </location>
</feature>
<feature type="transmembrane region" description="Helical" evidence="6">
    <location>
        <begin position="214"/>
        <end position="233"/>
    </location>
</feature>
<evidence type="ECO:0000256" key="5">
    <source>
        <dbReference type="SAM" id="MobiDB-lite"/>
    </source>
</evidence>
<feature type="transmembrane region" description="Helical" evidence="6">
    <location>
        <begin position="433"/>
        <end position="455"/>
    </location>
</feature>
<proteinExistence type="predicted"/>
<evidence type="ECO:0000256" key="2">
    <source>
        <dbReference type="ARBA" id="ARBA00022692"/>
    </source>
</evidence>
<evidence type="ECO:0000256" key="1">
    <source>
        <dbReference type="ARBA" id="ARBA00004141"/>
    </source>
</evidence>
<evidence type="ECO:0000313" key="8">
    <source>
        <dbReference type="Proteomes" id="UP000191285"/>
    </source>
</evidence>
<sequence length="543" mass="60303">MGKSHDTSAIPGTMILIDEQNSLSTRHVTREAHDIVLIPVPSNDPNDPLNWSPARKKLSTFCVSVYTLFVGFASANLYSALVPLSDSTGIPVDNLNEGTGYMFLLAGWGLLFWRPFSMVFGKRLAYTLSVLGTLGCSIISPYVKTPGQWLARSIITGFFIAPIEAMPELSVVDVYFAHERGTYLAIYSLFLTGSNFIAPVICGFISTYQGWRWVFYWPSIFLGVTLLVIFFLMEETNYKRGDPCAHSSEDTQEPDNSVTTSNGLEKGKRAESLSPPELQDLGEVYQKKSYVQKLSFSSPKGGYRKVLKTVQRSLFFLTWPIIFYAGFSYGSYVLWFAVLNGTSSLILGSAPYNFSAAMVGLSYVSCCIGVVLGSIFTGRFSDWLTLRLSRRNGGVMEAENRLWLFSVCLLLVPVAFILWGVGSAYRIHWSGPVIAMGMLAFTVTCGVTISVNYLVDSYQDLSSDAMTTVILIRNTMAFSMGYGVTPWVKNMGSQNCFVSASMIGLITCSLFLPMVKWGKQLRSRSRKAYWKLVEENEELGMTH</sequence>
<comment type="caution">
    <text evidence="7">The sequence shown here is derived from an EMBL/GenBank/DDBJ whole genome shotgun (WGS) entry which is preliminary data.</text>
</comment>